<keyword evidence="3" id="KW-1185">Reference proteome</keyword>
<comment type="caution">
    <text evidence="2">The sequence shown here is derived from an EMBL/GenBank/DDBJ whole genome shotgun (WGS) entry which is preliminary data.</text>
</comment>
<evidence type="ECO:0000313" key="2">
    <source>
        <dbReference type="EMBL" id="KAK3736865.1"/>
    </source>
</evidence>
<evidence type="ECO:0000313" key="3">
    <source>
        <dbReference type="Proteomes" id="UP001283361"/>
    </source>
</evidence>
<dbReference type="EMBL" id="JAWDGP010006684">
    <property type="protein sequence ID" value="KAK3736865.1"/>
    <property type="molecule type" value="Genomic_DNA"/>
</dbReference>
<dbReference type="AlphaFoldDB" id="A0AAE1CUZ6"/>
<evidence type="ECO:0000256" key="1">
    <source>
        <dbReference type="SAM" id="MobiDB-lite"/>
    </source>
</evidence>
<organism evidence="2 3">
    <name type="scientific">Elysia crispata</name>
    <name type="common">lettuce slug</name>
    <dbReference type="NCBI Taxonomy" id="231223"/>
    <lineage>
        <taxon>Eukaryota</taxon>
        <taxon>Metazoa</taxon>
        <taxon>Spiralia</taxon>
        <taxon>Lophotrochozoa</taxon>
        <taxon>Mollusca</taxon>
        <taxon>Gastropoda</taxon>
        <taxon>Heterobranchia</taxon>
        <taxon>Euthyneura</taxon>
        <taxon>Panpulmonata</taxon>
        <taxon>Sacoglossa</taxon>
        <taxon>Placobranchoidea</taxon>
        <taxon>Plakobranchidae</taxon>
        <taxon>Elysia</taxon>
    </lineage>
</organism>
<name>A0AAE1CUZ6_9GAST</name>
<sequence>MCTERLPLQTFGLEEQDRSTGGTKREIKTSFLITVNNLCHVNLSSNVRGAAAGYKQALVFTSQFSHPPRGRQDAMGKQKIYLGETKGESRDELYSKMRRV</sequence>
<protein>
    <submittedName>
        <fullName evidence="2">Uncharacterized protein</fullName>
    </submittedName>
</protein>
<gene>
    <name evidence="2" type="ORF">RRG08_000612</name>
</gene>
<accession>A0AAE1CUZ6</accession>
<feature type="region of interest" description="Disordered" evidence="1">
    <location>
        <begin position="1"/>
        <end position="22"/>
    </location>
</feature>
<proteinExistence type="predicted"/>
<dbReference type="Proteomes" id="UP001283361">
    <property type="component" value="Unassembled WGS sequence"/>
</dbReference>
<reference evidence="2" key="1">
    <citation type="journal article" date="2023" name="G3 (Bethesda)">
        <title>A reference genome for the long-term kleptoplast-retaining sea slug Elysia crispata morphotype clarki.</title>
        <authorList>
            <person name="Eastman K.E."/>
            <person name="Pendleton A.L."/>
            <person name="Shaikh M.A."/>
            <person name="Suttiyut T."/>
            <person name="Ogas R."/>
            <person name="Tomko P."/>
            <person name="Gavelis G."/>
            <person name="Widhalm J.R."/>
            <person name="Wisecaver J.H."/>
        </authorList>
    </citation>
    <scope>NUCLEOTIDE SEQUENCE</scope>
    <source>
        <strain evidence="2">ECLA1</strain>
    </source>
</reference>